<evidence type="ECO:0000256" key="6">
    <source>
        <dbReference type="SAM" id="Phobius"/>
    </source>
</evidence>
<dbReference type="PANTHER" id="PTHR30250">
    <property type="entry name" value="PST FAMILY PREDICTED COLANIC ACID TRANSPORTER"/>
    <property type="match status" value="1"/>
</dbReference>
<dbReference type="InterPro" id="IPR050833">
    <property type="entry name" value="Poly_Biosynth_Transport"/>
</dbReference>
<keyword evidence="4 6" id="KW-1133">Transmembrane helix</keyword>
<evidence type="ECO:0000313" key="7">
    <source>
        <dbReference type="EMBL" id="TPD57419.1"/>
    </source>
</evidence>
<feature type="transmembrane region" description="Helical" evidence="6">
    <location>
        <begin position="282"/>
        <end position="300"/>
    </location>
</feature>
<evidence type="ECO:0000313" key="8">
    <source>
        <dbReference type="Proteomes" id="UP000319148"/>
    </source>
</evidence>
<feature type="transmembrane region" description="Helical" evidence="6">
    <location>
        <begin position="320"/>
        <end position="342"/>
    </location>
</feature>
<evidence type="ECO:0000256" key="1">
    <source>
        <dbReference type="ARBA" id="ARBA00004651"/>
    </source>
</evidence>
<evidence type="ECO:0000256" key="3">
    <source>
        <dbReference type="ARBA" id="ARBA00022692"/>
    </source>
</evidence>
<keyword evidence="3 6" id="KW-0812">Transmembrane</keyword>
<gene>
    <name evidence="7" type="ORF">FIV46_14950</name>
</gene>
<keyword evidence="8" id="KW-1185">Reference proteome</keyword>
<comment type="subcellular location">
    <subcellularLocation>
        <location evidence="1">Cell membrane</location>
        <topology evidence="1">Multi-pass membrane protein</topology>
    </subcellularLocation>
</comment>
<accession>A0A501PAL3</accession>
<feature type="transmembrane region" description="Helical" evidence="6">
    <location>
        <begin position="27"/>
        <end position="44"/>
    </location>
</feature>
<feature type="transmembrane region" description="Helical" evidence="6">
    <location>
        <begin position="207"/>
        <end position="232"/>
    </location>
</feature>
<feature type="transmembrane region" description="Helical" evidence="6">
    <location>
        <begin position="102"/>
        <end position="122"/>
    </location>
</feature>
<keyword evidence="5 6" id="KW-0472">Membrane</keyword>
<feature type="transmembrane region" description="Helical" evidence="6">
    <location>
        <begin position="375"/>
        <end position="398"/>
    </location>
</feature>
<evidence type="ECO:0008006" key="9">
    <source>
        <dbReference type="Google" id="ProtNLM"/>
    </source>
</evidence>
<proteinExistence type="predicted"/>
<evidence type="ECO:0000256" key="2">
    <source>
        <dbReference type="ARBA" id="ARBA00022475"/>
    </source>
</evidence>
<dbReference type="GO" id="GO:0005886">
    <property type="term" value="C:plasma membrane"/>
    <property type="evidence" value="ECO:0007669"/>
    <property type="project" value="UniProtKB-SubCell"/>
</dbReference>
<dbReference type="EMBL" id="VFIY01000018">
    <property type="protein sequence ID" value="TPD57419.1"/>
    <property type="molecule type" value="Genomic_DNA"/>
</dbReference>
<evidence type="ECO:0000256" key="4">
    <source>
        <dbReference type="ARBA" id="ARBA00022989"/>
    </source>
</evidence>
<comment type="caution">
    <text evidence="7">The sequence shown here is derived from an EMBL/GenBank/DDBJ whole genome shotgun (WGS) entry which is preliminary data.</text>
</comment>
<dbReference type="Proteomes" id="UP000319148">
    <property type="component" value="Unassembled WGS sequence"/>
</dbReference>
<dbReference type="RefSeq" id="WP_139941734.1">
    <property type="nucleotide sequence ID" value="NZ_JBHSYP010000005.1"/>
</dbReference>
<dbReference type="Pfam" id="PF13440">
    <property type="entry name" value="Polysacc_synt_3"/>
    <property type="match status" value="1"/>
</dbReference>
<organism evidence="7 8">
    <name type="scientific">Emcibacter nanhaiensis</name>
    <dbReference type="NCBI Taxonomy" id="1505037"/>
    <lineage>
        <taxon>Bacteria</taxon>
        <taxon>Pseudomonadati</taxon>
        <taxon>Pseudomonadota</taxon>
        <taxon>Alphaproteobacteria</taxon>
        <taxon>Emcibacterales</taxon>
        <taxon>Emcibacteraceae</taxon>
        <taxon>Emcibacter</taxon>
    </lineage>
</organism>
<protein>
    <recommendedName>
        <fullName evidence="9">Lipopolysaccharide biosynthesis protein</fullName>
    </recommendedName>
</protein>
<feature type="transmembrane region" description="Helical" evidence="6">
    <location>
        <begin position="349"/>
        <end position="369"/>
    </location>
</feature>
<dbReference type="PANTHER" id="PTHR30250:SF28">
    <property type="entry name" value="POLYSACCHARIDE BIOSYNTHESIS PROTEIN"/>
    <property type="match status" value="1"/>
</dbReference>
<evidence type="ECO:0000256" key="5">
    <source>
        <dbReference type="ARBA" id="ARBA00023136"/>
    </source>
</evidence>
<feature type="transmembrane region" description="Helical" evidence="6">
    <location>
        <begin position="64"/>
        <end position="90"/>
    </location>
</feature>
<keyword evidence="2" id="KW-1003">Cell membrane</keyword>
<dbReference type="AlphaFoldDB" id="A0A501PAL3"/>
<dbReference type="OrthoDB" id="7605542at2"/>
<name>A0A501PAL3_9PROT</name>
<reference evidence="8" key="1">
    <citation type="submission" date="2019-06" db="EMBL/GenBank/DDBJ databases">
        <title>The complete genome of Emcibacter congregatus ZYLT.</title>
        <authorList>
            <person name="Zhao Z."/>
        </authorList>
    </citation>
    <scope>NUCLEOTIDE SEQUENCE [LARGE SCALE GENOMIC DNA]</scope>
    <source>
        <strain evidence="8">MCCC 1A06723</strain>
    </source>
</reference>
<sequence length="403" mass="44565">MTGTTIAQAVPIAVSPILTRLYAPGDYGILALYVSLATIFGAVSNGRYDTAVMLAETDEDAINVASLGIIIAVFVSLVLLAVVVFLGAEISEALGHAEIRNFLYFIPVSVFFTGLFNILNYINTRKKTFKNTANANIFKSLLVAVVQISMGLFSFGALGLITGQLTANIGANIKLLFRLPLKLNLRETVSWLRIKQLAYRYRDFPKFTIWATLANSLSSNVVNILISTFFSVSTLGLYSISQRILGMPTVLVGTAVGQVFCREAVEEKKATGKAVKTFNSTFVKLCIISIPAFLVLWFVVEDAFALVFGENWRIAGVYARHLIPLFAIRFVASSMILILPTFEKQLASLVWQLALLAISVLLIYSSSLLSWDFEFFLHVYSLVLSFHYVVLLCLIWLVTRSYI</sequence>
<feature type="transmembrane region" description="Helical" evidence="6">
    <location>
        <begin position="142"/>
        <end position="161"/>
    </location>
</feature>